<evidence type="ECO:0000313" key="3">
    <source>
        <dbReference type="Proteomes" id="UP000244930"/>
    </source>
</evidence>
<dbReference type="Gene3D" id="3.30.110.170">
    <property type="entry name" value="Protein of unknown function (DUF541), domain 1"/>
    <property type="match status" value="1"/>
</dbReference>
<dbReference type="Pfam" id="PF04402">
    <property type="entry name" value="SIMPL"/>
    <property type="match status" value="1"/>
</dbReference>
<dbReference type="InterPro" id="IPR052022">
    <property type="entry name" value="26kDa_periplasmic_antigen"/>
</dbReference>
<keyword evidence="1" id="KW-0732">Signal</keyword>
<dbReference type="KEGG" id="acom:CEW83_01310"/>
<feature type="chain" id="PRO_5015868740" evidence="1">
    <location>
        <begin position="22"/>
        <end position="231"/>
    </location>
</feature>
<evidence type="ECO:0000313" key="2">
    <source>
        <dbReference type="EMBL" id="AWI74025.1"/>
    </source>
</evidence>
<accession>A0A2U8GNF4</accession>
<dbReference type="PANTHER" id="PTHR34387">
    <property type="entry name" value="SLR1258 PROTEIN"/>
    <property type="match status" value="1"/>
</dbReference>
<evidence type="ECO:0000256" key="1">
    <source>
        <dbReference type="SAM" id="SignalP"/>
    </source>
</evidence>
<keyword evidence="3" id="KW-1185">Reference proteome</keyword>
<organism evidence="2 3">
    <name type="scientific">Parazoarcus communis</name>
    <dbReference type="NCBI Taxonomy" id="41977"/>
    <lineage>
        <taxon>Bacteria</taxon>
        <taxon>Pseudomonadati</taxon>
        <taxon>Pseudomonadota</taxon>
        <taxon>Betaproteobacteria</taxon>
        <taxon>Rhodocyclales</taxon>
        <taxon>Zoogloeaceae</taxon>
        <taxon>Parazoarcus</taxon>
    </lineage>
</organism>
<dbReference type="AlphaFoldDB" id="A0A2U8GNF4"/>
<proteinExistence type="predicted"/>
<dbReference type="RefSeq" id="WP_108947733.1">
    <property type="nucleotide sequence ID" value="NZ_CP022187.1"/>
</dbReference>
<protein>
    <submittedName>
        <fullName evidence="2">Cyclic nucleotide-binding protein</fullName>
    </submittedName>
</protein>
<reference evidence="2 3" key="1">
    <citation type="submission" date="2017-06" db="EMBL/GenBank/DDBJ databases">
        <title>Azoarcus.</title>
        <authorList>
            <person name="Woo J.-H."/>
            <person name="Kim H.-S."/>
        </authorList>
    </citation>
    <scope>NUCLEOTIDE SEQUENCE [LARGE SCALE GENOMIC DNA]</scope>
    <source>
        <strain evidence="2 3">TSPY31</strain>
    </source>
</reference>
<gene>
    <name evidence="2" type="ORF">CEW83_01310</name>
</gene>
<dbReference type="PANTHER" id="PTHR34387:SF1">
    <property type="entry name" value="PERIPLASMIC IMMUNOGENIC PROTEIN"/>
    <property type="match status" value="1"/>
</dbReference>
<dbReference type="Gene3D" id="3.30.70.2970">
    <property type="entry name" value="Protein of unknown function (DUF541), domain 2"/>
    <property type="match status" value="1"/>
</dbReference>
<sequence>MRTARPLLAAFLAVTALSATAASDDTPPLRTVELSAEASQAATNDLGIAQLYAEQSGPDAAAVARQVNRSIAAALETSRRYADIKTQSTGTSTWPVYAKGGGKIEAWRMRSEIRLESRNSAALSELVGTLQRDLAVSQITLQPAPETRRKAADEATVDALRSFEQRATLIASALGKRYRIHRLNVSESGYRPPVFAKMRGAAMMAEAAPAPIEGGESEVSVTVSGSIELLD</sequence>
<dbReference type="InterPro" id="IPR007497">
    <property type="entry name" value="SIMPL/DUF541"/>
</dbReference>
<feature type="signal peptide" evidence="1">
    <location>
        <begin position="1"/>
        <end position="21"/>
    </location>
</feature>
<dbReference type="Proteomes" id="UP000244930">
    <property type="component" value="Chromosome"/>
</dbReference>
<dbReference type="EMBL" id="CP022187">
    <property type="protein sequence ID" value="AWI74025.1"/>
    <property type="molecule type" value="Genomic_DNA"/>
</dbReference>
<name>A0A2U8GNF4_9RHOO</name>
<dbReference type="GO" id="GO:0006974">
    <property type="term" value="P:DNA damage response"/>
    <property type="evidence" value="ECO:0007669"/>
    <property type="project" value="TreeGrafter"/>
</dbReference>